<keyword evidence="19" id="KW-1185">Reference proteome</keyword>
<dbReference type="InterPro" id="IPR001967">
    <property type="entry name" value="Peptidase_S11_N"/>
</dbReference>
<comment type="caution">
    <text evidence="18">The sequence shown here is derived from an EMBL/GenBank/DDBJ whole genome shotgun (WGS) entry which is preliminary data.</text>
</comment>
<name>A0A6I2MEM9_9BACI</name>
<dbReference type="EC" id="3.4.16.4" evidence="4"/>
<dbReference type="GO" id="GO:0009002">
    <property type="term" value="F:serine-type D-Ala-D-Ala carboxypeptidase activity"/>
    <property type="evidence" value="ECO:0007669"/>
    <property type="project" value="UniProtKB-EC"/>
</dbReference>
<proteinExistence type="inferred from homology"/>
<keyword evidence="11" id="KW-0961">Cell wall biogenesis/degradation</keyword>
<dbReference type="InterPro" id="IPR012338">
    <property type="entry name" value="Beta-lactam/transpept-like"/>
</dbReference>
<dbReference type="Proteomes" id="UP000441585">
    <property type="component" value="Unassembled WGS sequence"/>
</dbReference>
<evidence type="ECO:0000256" key="4">
    <source>
        <dbReference type="ARBA" id="ARBA00012448"/>
    </source>
</evidence>
<evidence type="ECO:0000256" key="15">
    <source>
        <dbReference type="RuleBase" id="RU004016"/>
    </source>
</evidence>
<sequence>MKRLLSTVAISTMILTIASPAFAKEGSVQLADQAKSAVLIERDTGNILYDKNSDEKLPPASMTKIMTMLLIMEEIDKGQLKMDEKVRTSEHAASMGGSQIFLEPGEEMTVHEMLKGIAIASGNDASVAMAERIAGSEDAFVEKMNNRAKELGLKNTSFQNPTGLPEKDHYSTAHDMAVMAKELLKFEGITKYTGQYEDYLRQDTDKKFWLVNTNRLVKFYKGVDGVKTGFTNEAKYCLTATAKKGNMRVIAVIMGAPTPKDRNAQVTKMLDYAFSQYETHPLFKRNEVVANMKISKGNSKNLNLVTSEPISVLTKKGGSVKDVTQEVVMKQNLQAPLKKGDELGKLILKKDNKVVVESPLVAEGDIEQAGWWTLFKRVLGDFTKSG</sequence>
<dbReference type="PANTHER" id="PTHR21581:SF6">
    <property type="entry name" value="TRAFFICKING PROTEIN PARTICLE COMPLEX SUBUNIT 12"/>
    <property type="match status" value="1"/>
</dbReference>
<feature type="binding site" evidence="14">
    <location>
        <position position="227"/>
    </location>
    <ligand>
        <name>substrate</name>
    </ligand>
</feature>
<keyword evidence="5 18" id="KW-0121">Carboxypeptidase</keyword>
<evidence type="ECO:0000256" key="11">
    <source>
        <dbReference type="ARBA" id="ARBA00023316"/>
    </source>
</evidence>
<keyword evidence="10" id="KW-0573">Peptidoglycan synthesis</keyword>
<evidence type="ECO:0000256" key="12">
    <source>
        <dbReference type="ARBA" id="ARBA00034000"/>
    </source>
</evidence>
<dbReference type="FunFam" id="3.40.710.10:FF:000023">
    <property type="entry name" value="D-alanyl-D-alanine carboxypeptidase DacF"/>
    <property type="match status" value="1"/>
</dbReference>
<accession>A0A6I2MEM9</accession>
<dbReference type="GO" id="GO:0008360">
    <property type="term" value="P:regulation of cell shape"/>
    <property type="evidence" value="ECO:0007669"/>
    <property type="project" value="UniProtKB-KW"/>
</dbReference>
<dbReference type="Gene3D" id="2.60.410.10">
    <property type="entry name" value="D-Ala-D-Ala carboxypeptidase, C-terminal domain"/>
    <property type="match status" value="1"/>
</dbReference>
<evidence type="ECO:0000256" key="9">
    <source>
        <dbReference type="ARBA" id="ARBA00022960"/>
    </source>
</evidence>
<feature type="chain" id="PRO_5026319080" description="serine-type D-Ala-D-Ala carboxypeptidase" evidence="16">
    <location>
        <begin position="24"/>
        <end position="386"/>
    </location>
</feature>
<organism evidence="18 19">
    <name type="scientific">Metabacillus idriensis</name>
    <dbReference type="NCBI Taxonomy" id="324768"/>
    <lineage>
        <taxon>Bacteria</taxon>
        <taxon>Bacillati</taxon>
        <taxon>Bacillota</taxon>
        <taxon>Bacilli</taxon>
        <taxon>Bacillales</taxon>
        <taxon>Bacillaceae</taxon>
        <taxon>Metabacillus</taxon>
    </lineage>
</organism>
<dbReference type="InterPro" id="IPR037167">
    <property type="entry name" value="Peptidase_S11_C_sf"/>
</dbReference>
<evidence type="ECO:0000256" key="2">
    <source>
        <dbReference type="ARBA" id="ARBA00004752"/>
    </source>
</evidence>
<dbReference type="Pfam" id="PF00768">
    <property type="entry name" value="Peptidase_S11"/>
    <property type="match status" value="1"/>
</dbReference>
<dbReference type="PRINTS" id="PR00725">
    <property type="entry name" value="DADACBPTASE1"/>
</dbReference>
<keyword evidence="8" id="KW-0378">Hydrolase</keyword>
<comment type="function">
    <text evidence="1">Removes C-terminal D-alanyl residues from sugar-peptide cell wall precursors.</text>
</comment>
<evidence type="ECO:0000256" key="1">
    <source>
        <dbReference type="ARBA" id="ARBA00003217"/>
    </source>
</evidence>
<evidence type="ECO:0000256" key="14">
    <source>
        <dbReference type="PIRSR" id="PIRSR618044-2"/>
    </source>
</evidence>
<dbReference type="GO" id="GO:0006508">
    <property type="term" value="P:proteolysis"/>
    <property type="evidence" value="ECO:0007669"/>
    <property type="project" value="UniProtKB-KW"/>
</dbReference>
<evidence type="ECO:0000256" key="6">
    <source>
        <dbReference type="ARBA" id="ARBA00022670"/>
    </source>
</evidence>
<dbReference type="SMART" id="SM00936">
    <property type="entry name" value="PBP5_C"/>
    <property type="match status" value="1"/>
</dbReference>
<comment type="similarity">
    <text evidence="3 15">Belongs to the peptidase S11 family.</text>
</comment>
<dbReference type="PANTHER" id="PTHR21581">
    <property type="entry name" value="D-ALANYL-D-ALANINE CARBOXYPEPTIDASE"/>
    <property type="match status" value="1"/>
</dbReference>
<evidence type="ECO:0000313" key="19">
    <source>
        <dbReference type="Proteomes" id="UP000441585"/>
    </source>
</evidence>
<dbReference type="InterPro" id="IPR015956">
    <property type="entry name" value="Peniciliin-bd_prot_C_sf"/>
</dbReference>
<dbReference type="InterPro" id="IPR012907">
    <property type="entry name" value="Peptidase_S11_C"/>
</dbReference>
<keyword evidence="6" id="KW-0645">Protease</keyword>
<dbReference type="EMBL" id="WKKF01000005">
    <property type="protein sequence ID" value="MRX55526.1"/>
    <property type="molecule type" value="Genomic_DNA"/>
</dbReference>
<evidence type="ECO:0000256" key="3">
    <source>
        <dbReference type="ARBA" id="ARBA00007164"/>
    </source>
</evidence>
<evidence type="ECO:0000256" key="16">
    <source>
        <dbReference type="SAM" id="SignalP"/>
    </source>
</evidence>
<feature type="domain" description="Peptidase S11 D-Ala-D-Ala carboxypeptidase A C-terminal" evidence="17">
    <location>
        <begin position="277"/>
        <end position="368"/>
    </location>
</feature>
<evidence type="ECO:0000256" key="13">
    <source>
        <dbReference type="PIRSR" id="PIRSR618044-1"/>
    </source>
</evidence>
<dbReference type="GO" id="GO:0071555">
    <property type="term" value="P:cell wall organization"/>
    <property type="evidence" value="ECO:0007669"/>
    <property type="project" value="UniProtKB-KW"/>
</dbReference>
<feature type="active site" description="Acyl-ester intermediate" evidence="13">
    <location>
        <position position="61"/>
    </location>
</feature>
<dbReference type="SUPFAM" id="SSF69189">
    <property type="entry name" value="Penicillin-binding protein associated domain"/>
    <property type="match status" value="1"/>
</dbReference>
<gene>
    <name evidence="18" type="ORF">GJU41_16300</name>
</gene>
<evidence type="ECO:0000256" key="5">
    <source>
        <dbReference type="ARBA" id="ARBA00022645"/>
    </source>
</evidence>
<dbReference type="GO" id="GO:0009252">
    <property type="term" value="P:peptidoglycan biosynthetic process"/>
    <property type="evidence" value="ECO:0007669"/>
    <property type="project" value="UniProtKB-UniPathway"/>
</dbReference>
<keyword evidence="7 16" id="KW-0732">Signal</keyword>
<reference evidence="18 19" key="1">
    <citation type="submission" date="2019-11" db="EMBL/GenBank/DDBJ databases">
        <title>Bacillus idriensis genome.</title>
        <authorList>
            <person name="Konopka E.N."/>
            <person name="Newman J.D."/>
        </authorList>
    </citation>
    <scope>NUCLEOTIDE SEQUENCE [LARGE SCALE GENOMIC DNA]</scope>
    <source>
        <strain evidence="18 19">DSM 19097</strain>
    </source>
</reference>
<evidence type="ECO:0000256" key="7">
    <source>
        <dbReference type="ARBA" id="ARBA00022729"/>
    </source>
</evidence>
<evidence type="ECO:0000256" key="8">
    <source>
        <dbReference type="ARBA" id="ARBA00022801"/>
    </source>
</evidence>
<feature type="active site" evidence="13">
    <location>
        <position position="121"/>
    </location>
</feature>
<keyword evidence="9" id="KW-0133">Cell shape</keyword>
<dbReference type="AlphaFoldDB" id="A0A6I2MEM9"/>
<protein>
    <recommendedName>
        <fullName evidence="4">serine-type D-Ala-D-Ala carboxypeptidase</fullName>
        <ecNumber evidence="4">3.4.16.4</ecNumber>
    </recommendedName>
</protein>
<comment type="pathway">
    <text evidence="2">Cell wall biogenesis; peptidoglycan biosynthesis.</text>
</comment>
<evidence type="ECO:0000259" key="17">
    <source>
        <dbReference type="SMART" id="SM00936"/>
    </source>
</evidence>
<evidence type="ECO:0000256" key="10">
    <source>
        <dbReference type="ARBA" id="ARBA00022984"/>
    </source>
</evidence>
<dbReference type="UniPathway" id="UPA00219"/>
<comment type="catalytic activity">
    <reaction evidence="12">
        <text>Preferential cleavage: (Ac)2-L-Lys-D-Ala-|-D-Ala. Also transpeptidation of peptidyl-alanyl moieties that are N-acyl substituents of D-alanine.</text>
        <dbReference type="EC" id="3.4.16.4"/>
    </reaction>
</comment>
<dbReference type="Gene3D" id="3.40.710.10">
    <property type="entry name" value="DD-peptidase/beta-lactamase superfamily"/>
    <property type="match status" value="1"/>
</dbReference>
<evidence type="ECO:0000313" key="18">
    <source>
        <dbReference type="EMBL" id="MRX55526.1"/>
    </source>
</evidence>
<feature type="signal peptide" evidence="16">
    <location>
        <begin position="1"/>
        <end position="23"/>
    </location>
</feature>
<feature type="active site" description="Acyl-ester intermediate" evidence="13">
    <location>
        <position position="64"/>
    </location>
</feature>
<dbReference type="RefSeq" id="WP_070877615.1">
    <property type="nucleotide sequence ID" value="NZ_CAJGAA010000006.1"/>
</dbReference>
<dbReference type="Pfam" id="PF07943">
    <property type="entry name" value="PBP5_C"/>
    <property type="match status" value="1"/>
</dbReference>
<dbReference type="SUPFAM" id="SSF56601">
    <property type="entry name" value="beta-lactamase/transpeptidase-like"/>
    <property type="match status" value="1"/>
</dbReference>
<dbReference type="InterPro" id="IPR018044">
    <property type="entry name" value="Peptidase_S11"/>
</dbReference>